<evidence type="ECO:0000313" key="16">
    <source>
        <dbReference type="EMBL" id="KIU13317.1"/>
    </source>
</evidence>
<evidence type="ECO:0000256" key="3">
    <source>
        <dbReference type="ARBA" id="ARBA00012438"/>
    </source>
</evidence>
<keyword evidence="5" id="KW-0597">Phosphoprotein</keyword>
<dbReference type="STRING" id="483913.AN935_14470"/>
<evidence type="ECO:0000256" key="5">
    <source>
        <dbReference type="ARBA" id="ARBA00022553"/>
    </source>
</evidence>
<comment type="subcellular location">
    <subcellularLocation>
        <location evidence="2">Cell membrane</location>
        <topology evidence="2">Multi-pass membrane protein</topology>
    </subcellularLocation>
</comment>
<dbReference type="GO" id="GO:0071555">
    <property type="term" value="P:cell wall organization"/>
    <property type="evidence" value="ECO:0007669"/>
    <property type="project" value="InterPro"/>
</dbReference>
<dbReference type="SUPFAM" id="SSF55781">
    <property type="entry name" value="GAF domain-like"/>
    <property type="match status" value="1"/>
</dbReference>
<dbReference type="InterPro" id="IPR003018">
    <property type="entry name" value="GAF"/>
</dbReference>
<dbReference type="InterPro" id="IPR029016">
    <property type="entry name" value="GAF-like_dom_sf"/>
</dbReference>
<dbReference type="PATRIC" id="fig|1423.173.peg.437"/>
<keyword evidence="6 17" id="KW-0808">Transferase</keyword>
<reference evidence="17" key="2">
    <citation type="submission" date="2023-05" db="EMBL/GenBank/DDBJ databases">
        <title>Complete genome sequence of Bacillus subtilis SRCM117797 isolated from Soybean paste.</title>
        <authorList>
            <person name="Abraha H.B."/>
            <person name="Kim K.-P."/>
            <person name="Ryu M.-S."/>
            <person name="Jeong D.-Y."/>
        </authorList>
    </citation>
    <scope>NUCLEOTIDE SEQUENCE</scope>
    <source>
        <strain evidence="17">SRCM117797</strain>
    </source>
</reference>
<dbReference type="PANTHER" id="PTHR34220:SF7">
    <property type="entry name" value="SENSOR HISTIDINE KINASE YPDA"/>
    <property type="match status" value="1"/>
</dbReference>
<evidence type="ECO:0000256" key="4">
    <source>
        <dbReference type="ARBA" id="ARBA00022475"/>
    </source>
</evidence>
<evidence type="ECO:0000259" key="15">
    <source>
        <dbReference type="PROSITE" id="PS50109"/>
    </source>
</evidence>
<feature type="transmembrane region" description="Helical" evidence="14">
    <location>
        <begin position="92"/>
        <end position="114"/>
    </location>
</feature>
<dbReference type="Proteomes" id="UP000032247">
    <property type="component" value="Unassembled WGS sequence"/>
</dbReference>
<dbReference type="SMART" id="SM00387">
    <property type="entry name" value="HATPase_c"/>
    <property type="match status" value="1"/>
</dbReference>
<accession>A0A0A1M0V7</accession>
<dbReference type="AlphaFoldDB" id="A0A0A1M0V7"/>
<dbReference type="GO" id="GO:0000155">
    <property type="term" value="F:phosphorelay sensor kinase activity"/>
    <property type="evidence" value="ECO:0007669"/>
    <property type="project" value="InterPro"/>
</dbReference>
<dbReference type="Pfam" id="PF06580">
    <property type="entry name" value="His_kinase"/>
    <property type="match status" value="1"/>
</dbReference>
<dbReference type="InterPro" id="IPR011620">
    <property type="entry name" value="Sig_transdc_His_kinase_LytS_TM"/>
</dbReference>
<sequence>MIHLMIMMLERVGIIVILGFILAHTKLFRQALQNQDGYKGKAILISIFSLFSIISNYTGIEIQRNMIVNNDWVFTIDPSGSIANTRILGVEIGGLLGGPFVGAGIGILAGLHRFSLGGSTALSCAVSSILAGVLAGLIGRYFTKRYRMPTPRIAALVGIGMESLQMIIILLMAKPFSDAWELVSMIGIPMILINGTGSFIFLSIIQAIIRKEEQARALETHRVLTIADQTLPFFRQGLNENSCKSVAAIIHKLTGTDAVSLTDKEKILAHVGAGMDHHIPSKSLITGLSKKVIKTGHIMKAISQEEIECTHAECPLHAAIVLPLTSNGNTIGTLKMYFKSPAGLSQVEEELAEGLAMLFSTQLELGEAELQSKLLKDAEIKALQAQVNPHFLFNAINTISALCRTDVEKTRKLLLQLSVYFRSNLQGARQLLIPLSKELNHLNAYLSLEQARFPGKYKIELNIDSRLEQIEIPPFVLQVLVENALRHAFPKKQDICKVTVCVLSDDASVYMKVADNGRGIPPDVLPELGKKPFPSKEGTGTALYNLNQRLIGLFGQQAALHISSEVHKGTEVSFQVPMQQMKEGEEHAQGVNS</sequence>
<dbReference type="InterPro" id="IPR010559">
    <property type="entry name" value="Sig_transdc_His_kin_internal"/>
</dbReference>
<keyword evidence="10" id="KW-0067">ATP-binding</keyword>
<dbReference type="InterPro" id="IPR036890">
    <property type="entry name" value="HATPase_C_sf"/>
</dbReference>
<organism evidence="16 18">
    <name type="scientific">Bacillus subtilis</name>
    <dbReference type="NCBI Taxonomy" id="1423"/>
    <lineage>
        <taxon>Bacteria</taxon>
        <taxon>Bacillati</taxon>
        <taxon>Bacillota</taxon>
        <taxon>Bacilli</taxon>
        <taxon>Bacillales</taxon>
        <taxon>Bacillaceae</taxon>
        <taxon>Bacillus</taxon>
    </lineage>
</organism>
<dbReference type="Pfam" id="PF07694">
    <property type="entry name" value="5TM-5TMR_LYT"/>
    <property type="match status" value="1"/>
</dbReference>
<evidence type="ECO:0000256" key="11">
    <source>
        <dbReference type="ARBA" id="ARBA00022989"/>
    </source>
</evidence>
<dbReference type="InterPro" id="IPR050640">
    <property type="entry name" value="Bact_2-comp_sensor_kinase"/>
</dbReference>
<evidence type="ECO:0000256" key="9">
    <source>
        <dbReference type="ARBA" id="ARBA00022777"/>
    </source>
</evidence>
<evidence type="ECO:0000256" key="8">
    <source>
        <dbReference type="ARBA" id="ARBA00022741"/>
    </source>
</evidence>
<evidence type="ECO:0000313" key="18">
    <source>
        <dbReference type="Proteomes" id="UP000032247"/>
    </source>
</evidence>
<dbReference type="RefSeq" id="WP_003229477.1">
    <property type="nucleotide sequence ID" value="NZ_AP024621.1"/>
</dbReference>
<evidence type="ECO:0000256" key="1">
    <source>
        <dbReference type="ARBA" id="ARBA00000085"/>
    </source>
</evidence>
<keyword evidence="9 16" id="KW-0418">Kinase</keyword>
<evidence type="ECO:0000256" key="6">
    <source>
        <dbReference type="ARBA" id="ARBA00022679"/>
    </source>
</evidence>
<dbReference type="InterPro" id="IPR003594">
    <property type="entry name" value="HATPase_dom"/>
</dbReference>
<dbReference type="EMBL" id="CP125292">
    <property type="protein sequence ID" value="WHM22505.1"/>
    <property type="molecule type" value="Genomic_DNA"/>
</dbReference>
<evidence type="ECO:0000256" key="2">
    <source>
        <dbReference type="ARBA" id="ARBA00004651"/>
    </source>
</evidence>
<keyword evidence="11 14" id="KW-1133">Transmembrane helix</keyword>
<dbReference type="Gene3D" id="3.30.565.10">
    <property type="entry name" value="Histidine kinase-like ATPase, C-terminal domain"/>
    <property type="match status" value="1"/>
</dbReference>
<dbReference type="EC" id="2.7.13.3" evidence="3"/>
<dbReference type="GO" id="GO:0005886">
    <property type="term" value="C:plasma membrane"/>
    <property type="evidence" value="ECO:0007669"/>
    <property type="project" value="UniProtKB-SubCell"/>
</dbReference>
<keyword evidence="13 14" id="KW-0472">Membrane</keyword>
<dbReference type="GO" id="GO:0005524">
    <property type="term" value="F:ATP binding"/>
    <property type="evidence" value="ECO:0007669"/>
    <property type="project" value="UniProtKB-KW"/>
</dbReference>
<comment type="catalytic activity">
    <reaction evidence="1">
        <text>ATP + protein L-histidine = ADP + protein N-phospho-L-histidine.</text>
        <dbReference type="EC" id="2.7.13.3"/>
    </reaction>
</comment>
<protein>
    <recommendedName>
        <fullName evidence="3">histidine kinase</fullName>
        <ecNumber evidence="3">2.7.13.3</ecNumber>
    </recommendedName>
</protein>
<dbReference type="Pfam" id="PF02518">
    <property type="entry name" value="HATPase_c"/>
    <property type="match status" value="1"/>
</dbReference>
<dbReference type="EMBL" id="JXBC01000001">
    <property type="protein sequence ID" value="KIU13317.1"/>
    <property type="molecule type" value="Genomic_DNA"/>
</dbReference>
<gene>
    <name evidence="17" type="primary">lytS</name>
    <name evidence="17" type="ORF">QL281_05365</name>
    <name evidence="16" type="ORF">SC09_Contig17orf00539</name>
</gene>
<dbReference type="PANTHER" id="PTHR34220">
    <property type="entry name" value="SENSOR HISTIDINE KINASE YPDA"/>
    <property type="match status" value="1"/>
</dbReference>
<feature type="transmembrane region" description="Helical" evidence="14">
    <location>
        <begin position="120"/>
        <end position="141"/>
    </location>
</feature>
<proteinExistence type="predicted"/>
<evidence type="ECO:0000256" key="7">
    <source>
        <dbReference type="ARBA" id="ARBA00022692"/>
    </source>
</evidence>
<dbReference type="Proteomes" id="UP001229422">
    <property type="component" value="Chromosome"/>
</dbReference>
<keyword evidence="12" id="KW-0902">Two-component regulatory system</keyword>
<name>A0A0A1M0V7_BACIU</name>
<reference evidence="16 18" key="1">
    <citation type="submission" date="2014-12" db="EMBL/GenBank/DDBJ databases">
        <title>Comparative genome analysis of Bacillus coagulans HM-08, Clostridium butyricum HM-68, Bacillus subtilis HM-66 and Bacillus licheniformis BL-09.</title>
        <authorList>
            <person name="Zhang H."/>
        </authorList>
    </citation>
    <scope>NUCLEOTIDE SEQUENCE [LARGE SCALE GENOMIC DNA]</scope>
    <source>
        <strain evidence="16 18">HM-66</strain>
    </source>
</reference>
<dbReference type="Pfam" id="PF01590">
    <property type="entry name" value="GAF"/>
    <property type="match status" value="1"/>
</dbReference>
<dbReference type="PROSITE" id="PS50109">
    <property type="entry name" value="HIS_KIN"/>
    <property type="match status" value="1"/>
</dbReference>
<feature type="transmembrane region" description="Helical" evidence="14">
    <location>
        <begin position="185"/>
        <end position="209"/>
    </location>
</feature>
<evidence type="ECO:0000256" key="10">
    <source>
        <dbReference type="ARBA" id="ARBA00022840"/>
    </source>
</evidence>
<dbReference type="CDD" id="cd16957">
    <property type="entry name" value="HATPase_LytS-like"/>
    <property type="match status" value="1"/>
</dbReference>
<keyword evidence="8" id="KW-0547">Nucleotide-binding</keyword>
<evidence type="ECO:0000256" key="13">
    <source>
        <dbReference type="ARBA" id="ARBA00023136"/>
    </source>
</evidence>
<dbReference type="InterPro" id="IPR005467">
    <property type="entry name" value="His_kinase_dom"/>
</dbReference>
<dbReference type="SMR" id="A0A0A1M0V7"/>
<dbReference type="SUPFAM" id="SSF55874">
    <property type="entry name" value="ATPase domain of HSP90 chaperone/DNA topoisomerase II/histidine kinase"/>
    <property type="match status" value="1"/>
</dbReference>
<feature type="transmembrane region" description="Helical" evidence="14">
    <location>
        <begin position="153"/>
        <end position="173"/>
    </location>
</feature>
<keyword evidence="4" id="KW-1003">Cell membrane</keyword>
<dbReference type="Gene3D" id="3.30.450.40">
    <property type="match status" value="1"/>
</dbReference>
<evidence type="ECO:0000313" key="17">
    <source>
        <dbReference type="EMBL" id="WHM22505.1"/>
    </source>
</evidence>
<dbReference type="SMART" id="SM00065">
    <property type="entry name" value="GAF"/>
    <property type="match status" value="1"/>
</dbReference>
<evidence type="ECO:0000256" key="14">
    <source>
        <dbReference type="SAM" id="Phobius"/>
    </source>
</evidence>
<evidence type="ECO:0000256" key="12">
    <source>
        <dbReference type="ARBA" id="ARBA00023012"/>
    </source>
</evidence>
<keyword evidence="7 14" id="KW-0812">Transmembrane</keyword>
<feature type="domain" description="Histidine kinase" evidence="15">
    <location>
        <begin position="476"/>
        <end position="580"/>
    </location>
</feature>
<feature type="transmembrane region" description="Helical" evidence="14">
    <location>
        <begin position="41"/>
        <end position="60"/>
    </location>
</feature>